<sequence>MLMRQDDPFWDEAEDSDHATRRRRLKSLRPRRKLSQILEEIAADTSRTRVCIADIIQAMHGRAFGALLLIFAFPNAIPAIPGTSSILGLPLLFLSAQMMLGKPVWLPKVVSLRSMSRDDFANLVERVNPWLEWADRFTAPRLSVLGDPIAERLIGAFCLILSIVLVLPVPLGNMLPGIAICLIALGVLERDGFWIGGGIAVGAIALLVAWGVVYALAKMTWFLLVNAF</sequence>
<dbReference type="PANTHER" id="PTHR41795:SF1">
    <property type="entry name" value="EXOPOLYSACCHARIDE SYNTHESIS PROTEIN"/>
    <property type="match status" value="1"/>
</dbReference>
<keyword evidence="1" id="KW-1133">Transmembrane helix</keyword>
<accession>A0A017HT33</accession>
<dbReference type="Pfam" id="PF06055">
    <property type="entry name" value="ExoD"/>
    <property type="match status" value="1"/>
</dbReference>
<dbReference type="PIRSF" id="PIRSF033239">
    <property type="entry name" value="ExoD"/>
    <property type="match status" value="1"/>
</dbReference>
<name>A0A017HT33_9RHOB</name>
<dbReference type="STRING" id="442562.Rumeso_00813"/>
<dbReference type="PANTHER" id="PTHR41795">
    <property type="entry name" value="EXOPOLYSACCHARIDE SYNTHESIS PROTEIN"/>
    <property type="match status" value="1"/>
</dbReference>
<proteinExistence type="predicted"/>
<organism evidence="2 3">
    <name type="scientific">Rubellimicrobium mesophilum DSM 19309</name>
    <dbReference type="NCBI Taxonomy" id="442562"/>
    <lineage>
        <taxon>Bacteria</taxon>
        <taxon>Pseudomonadati</taxon>
        <taxon>Pseudomonadota</taxon>
        <taxon>Alphaproteobacteria</taxon>
        <taxon>Rhodobacterales</taxon>
        <taxon>Roseobacteraceae</taxon>
        <taxon>Rubellimicrobium</taxon>
    </lineage>
</organism>
<keyword evidence="1" id="KW-0812">Transmembrane</keyword>
<dbReference type="AlphaFoldDB" id="A0A017HT33"/>
<keyword evidence="1" id="KW-0472">Membrane</keyword>
<keyword evidence="3" id="KW-1185">Reference proteome</keyword>
<feature type="transmembrane region" description="Helical" evidence="1">
    <location>
        <begin position="154"/>
        <end position="187"/>
    </location>
</feature>
<evidence type="ECO:0000313" key="3">
    <source>
        <dbReference type="Proteomes" id="UP000019666"/>
    </source>
</evidence>
<dbReference type="Proteomes" id="UP000019666">
    <property type="component" value="Unassembled WGS sequence"/>
</dbReference>
<feature type="transmembrane region" description="Helical" evidence="1">
    <location>
        <begin position="193"/>
        <end position="217"/>
    </location>
</feature>
<evidence type="ECO:0000256" key="1">
    <source>
        <dbReference type="SAM" id="Phobius"/>
    </source>
</evidence>
<protein>
    <submittedName>
        <fullName evidence="2">Exopolysaccharide synthesis, ExoD</fullName>
    </submittedName>
</protein>
<evidence type="ECO:0000313" key="2">
    <source>
        <dbReference type="EMBL" id="EYD77647.1"/>
    </source>
</evidence>
<dbReference type="EMBL" id="AOSK01000024">
    <property type="protein sequence ID" value="EYD77647.1"/>
    <property type="molecule type" value="Genomic_DNA"/>
</dbReference>
<gene>
    <name evidence="2" type="ORF">Rumeso_00813</name>
</gene>
<reference evidence="2 3" key="1">
    <citation type="submission" date="2013-02" db="EMBL/GenBank/DDBJ databases">
        <authorList>
            <person name="Fiebig A."/>
            <person name="Goeker M."/>
            <person name="Klenk H.-P.P."/>
        </authorList>
    </citation>
    <scope>NUCLEOTIDE SEQUENCE [LARGE SCALE GENOMIC DNA]</scope>
    <source>
        <strain evidence="2 3">DSM 19309</strain>
    </source>
</reference>
<dbReference type="InterPro" id="IPR010331">
    <property type="entry name" value="ExoD"/>
</dbReference>
<dbReference type="HOGENOM" id="CLU_093444_0_0_5"/>
<feature type="transmembrane region" description="Helical" evidence="1">
    <location>
        <begin position="63"/>
        <end position="80"/>
    </location>
</feature>
<comment type="caution">
    <text evidence="2">The sequence shown here is derived from an EMBL/GenBank/DDBJ whole genome shotgun (WGS) entry which is preliminary data.</text>
</comment>